<dbReference type="EMBL" id="JAFKCW010000007">
    <property type="protein sequence ID" value="MBN7803560.1"/>
    <property type="molecule type" value="Genomic_DNA"/>
</dbReference>
<keyword evidence="4" id="KW-1185">Reference proteome</keyword>
<evidence type="ECO:0000259" key="2">
    <source>
        <dbReference type="Pfam" id="PF08327"/>
    </source>
</evidence>
<reference evidence="3 4" key="1">
    <citation type="submission" date="2021-03" db="EMBL/GenBank/DDBJ databases">
        <title>novel species isolated from a fishpond in China.</title>
        <authorList>
            <person name="Lu H."/>
            <person name="Cai Z."/>
        </authorList>
    </citation>
    <scope>NUCLEOTIDE SEQUENCE [LARGE SCALE GENOMIC DNA]</scope>
    <source>
        <strain evidence="3 4">JCM 31546</strain>
    </source>
</reference>
<gene>
    <name evidence="3" type="ORF">J0A67_22010</name>
</gene>
<dbReference type="Pfam" id="PF08327">
    <property type="entry name" value="AHSA1"/>
    <property type="match status" value="1"/>
</dbReference>
<evidence type="ECO:0000313" key="4">
    <source>
        <dbReference type="Proteomes" id="UP000664698"/>
    </source>
</evidence>
<evidence type="ECO:0000256" key="1">
    <source>
        <dbReference type="ARBA" id="ARBA00006817"/>
    </source>
</evidence>
<proteinExistence type="inferred from homology"/>
<comment type="caution">
    <text evidence="3">The sequence shown here is derived from an EMBL/GenBank/DDBJ whole genome shotgun (WGS) entry which is preliminary data.</text>
</comment>
<sequence length="165" mass="19390">MSKCHAIKALLIAYFCTDQKKNKMDSYSYSFTTAKSPKEVFEFLQDVKQWWSGFYEESFEGSSQQLNHEFTFHAGGGMHITKHRLIESIPYQRIVWEVIESKLSFLENPKEWERTKLVFEISDSGGETRVKFTHEGLEPQIECYDQCSSAWSQYLTQLKEKFQGQ</sequence>
<dbReference type="Gene3D" id="3.30.530.20">
    <property type="match status" value="1"/>
</dbReference>
<dbReference type="RefSeq" id="WP_206571562.1">
    <property type="nucleotide sequence ID" value="NZ_JAFKCW010000007.1"/>
</dbReference>
<organism evidence="3 4">
    <name type="scientific">Algoriphagus aestuariicola</name>
    <dbReference type="NCBI Taxonomy" id="1852016"/>
    <lineage>
        <taxon>Bacteria</taxon>
        <taxon>Pseudomonadati</taxon>
        <taxon>Bacteroidota</taxon>
        <taxon>Cytophagia</taxon>
        <taxon>Cytophagales</taxon>
        <taxon>Cyclobacteriaceae</taxon>
        <taxon>Algoriphagus</taxon>
    </lineage>
</organism>
<protein>
    <submittedName>
        <fullName evidence="3">SRPBCC domain-containing protein</fullName>
    </submittedName>
</protein>
<comment type="similarity">
    <text evidence="1">Belongs to the AHA1 family.</text>
</comment>
<dbReference type="Proteomes" id="UP000664698">
    <property type="component" value="Unassembled WGS sequence"/>
</dbReference>
<dbReference type="InterPro" id="IPR023393">
    <property type="entry name" value="START-like_dom_sf"/>
</dbReference>
<dbReference type="CDD" id="cd07814">
    <property type="entry name" value="SRPBCC_CalC_Aha1-like"/>
    <property type="match status" value="1"/>
</dbReference>
<feature type="domain" description="Activator of Hsp90 ATPase homologue 1/2-like C-terminal" evidence="2">
    <location>
        <begin position="37"/>
        <end position="160"/>
    </location>
</feature>
<accession>A0ABS3BW78</accession>
<evidence type="ECO:0000313" key="3">
    <source>
        <dbReference type="EMBL" id="MBN7803560.1"/>
    </source>
</evidence>
<dbReference type="InterPro" id="IPR013538">
    <property type="entry name" value="ASHA1/2-like_C"/>
</dbReference>
<dbReference type="SUPFAM" id="SSF55961">
    <property type="entry name" value="Bet v1-like"/>
    <property type="match status" value="1"/>
</dbReference>
<name>A0ABS3BW78_9BACT</name>